<evidence type="ECO:0000313" key="1">
    <source>
        <dbReference type="EMBL" id="PWJ11459.1"/>
    </source>
</evidence>
<reference evidence="2 4" key="1">
    <citation type="submission" date="2016-10" db="EMBL/GenBank/DDBJ databases">
        <authorList>
            <person name="Cai Z."/>
        </authorList>
    </citation>
    <scope>NUCLEOTIDE SEQUENCE [LARGE SCALE GENOMIC DNA]</scope>
    <source>
        <strain evidence="2 4">DSM 25227</strain>
    </source>
</reference>
<evidence type="ECO:0000313" key="3">
    <source>
        <dbReference type="Proteomes" id="UP000245839"/>
    </source>
</evidence>
<evidence type="ECO:0000313" key="2">
    <source>
        <dbReference type="EMBL" id="SSA51439.1"/>
    </source>
</evidence>
<sequence>MSAGSTRNTRRFRRPRRTRPRGLALLEETGFAVKKTLLRGCTFWNDCAKYPFSARDWAQRPLDALAVAGADTRRALSAKLPALMQAESVDL</sequence>
<reference evidence="1 3" key="2">
    <citation type="submission" date="2018-03" db="EMBL/GenBank/DDBJ databases">
        <title>Genomic Encyclopedia of Archaeal and Bacterial Type Strains, Phase II (KMG-II): from individual species to whole genera.</title>
        <authorList>
            <person name="Goeker M."/>
        </authorList>
    </citation>
    <scope>NUCLEOTIDE SEQUENCE [LARGE SCALE GENOMIC DNA]</scope>
    <source>
        <strain evidence="1 3">DSM 25227</strain>
    </source>
</reference>
<gene>
    <name evidence="1" type="ORF">BCF38_11926</name>
    <name evidence="2" type="ORF">SAMN05421539_11926</name>
</gene>
<dbReference type="Proteomes" id="UP000245839">
    <property type="component" value="Unassembled WGS sequence"/>
</dbReference>
<name>A0A2Y9BB07_9RHOB</name>
<dbReference type="Proteomes" id="UP000251571">
    <property type="component" value="Unassembled WGS sequence"/>
</dbReference>
<organism evidence="2 4">
    <name type="scientific">Jannaschia seohaensis</name>
    <dbReference type="NCBI Taxonomy" id="475081"/>
    <lineage>
        <taxon>Bacteria</taxon>
        <taxon>Pseudomonadati</taxon>
        <taxon>Pseudomonadota</taxon>
        <taxon>Alphaproteobacteria</taxon>
        <taxon>Rhodobacterales</taxon>
        <taxon>Roseobacteraceae</taxon>
        <taxon>Jannaschia</taxon>
    </lineage>
</organism>
<keyword evidence="3" id="KW-1185">Reference proteome</keyword>
<dbReference type="EMBL" id="UETC01000019">
    <property type="protein sequence ID" value="SSA51439.1"/>
    <property type="molecule type" value="Genomic_DNA"/>
</dbReference>
<dbReference type="AlphaFoldDB" id="A0A2Y9BB07"/>
<evidence type="ECO:0000313" key="4">
    <source>
        <dbReference type="Proteomes" id="UP000251571"/>
    </source>
</evidence>
<accession>A0A2Y9BB07</accession>
<protein>
    <submittedName>
        <fullName evidence="2">Uncharacterized protein</fullName>
    </submittedName>
</protein>
<proteinExistence type="predicted"/>
<dbReference type="EMBL" id="QGDJ01000019">
    <property type="protein sequence ID" value="PWJ11459.1"/>
    <property type="molecule type" value="Genomic_DNA"/>
</dbReference>